<name>A0AAD4SBU5_9MAGN</name>
<dbReference type="EMBL" id="JAJJMB010012161">
    <property type="protein sequence ID" value="KAI3885326.1"/>
    <property type="molecule type" value="Genomic_DNA"/>
</dbReference>
<dbReference type="AlphaFoldDB" id="A0AAD4SBU5"/>
<sequence length="208" mass="23725">MHCASTPKVPWMLPLNSTHGVLVFMTRGSLTLKPATAHLSTDEHLKALDILWDLRSQLVEKEAEASIENEKQKEENRVRESIAPVPVSVATVVESSPVASRILQSVPLLRDEGSRKMDGGYYYSSHEKDLFFPDDIHDLLVKHSKYRTIEKLWDVAVNLKYSEESLDDLKKELDLMKKLDDALCQYSKNSLDATFELNASRIRVYDSY</sequence>
<evidence type="ECO:0000313" key="1">
    <source>
        <dbReference type="EMBL" id="KAI3885326.1"/>
    </source>
</evidence>
<accession>A0AAD4SBU5</accession>
<gene>
    <name evidence="1" type="ORF">MKW98_002718</name>
</gene>
<proteinExistence type="predicted"/>
<reference evidence="1" key="1">
    <citation type="submission" date="2022-04" db="EMBL/GenBank/DDBJ databases">
        <title>A functionally conserved STORR gene fusion in Papaver species that diverged 16.8 million years ago.</title>
        <authorList>
            <person name="Catania T."/>
        </authorList>
    </citation>
    <scope>NUCLEOTIDE SEQUENCE</scope>
    <source>
        <strain evidence="1">S-188037</strain>
    </source>
</reference>
<organism evidence="1 2">
    <name type="scientific">Papaver atlanticum</name>
    <dbReference type="NCBI Taxonomy" id="357466"/>
    <lineage>
        <taxon>Eukaryota</taxon>
        <taxon>Viridiplantae</taxon>
        <taxon>Streptophyta</taxon>
        <taxon>Embryophyta</taxon>
        <taxon>Tracheophyta</taxon>
        <taxon>Spermatophyta</taxon>
        <taxon>Magnoliopsida</taxon>
        <taxon>Ranunculales</taxon>
        <taxon>Papaveraceae</taxon>
        <taxon>Papaveroideae</taxon>
        <taxon>Papaver</taxon>
    </lineage>
</organism>
<protein>
    <submittedName>
        <fullName evidence="1">Uncharacterized protein</fullName>
    </submittedName>
</protein>
<comment type="caution">
    <text evidence="1">The sequence shown here is derived from an EMBL/GenBank/DDBJ whole genome shotgun (WGS) entry which is preliminary data.</text>
</comment>
<keyword evidence="2" id="KW-1185">Reference proteome</keyword>
<dbReference type="Proteomes" id="UP001202328">
    <property type="component" value="Unassembled WGS sequence"/>
</dbReference>
<evidence type="ECO:0000313" key="2">
    <source>
        <dbReference type="Proteomes" id="UP001202328"/>
    </source>
</evidence>